<organism evidence="1 2">
    <name type="scientific">Aquimarina addita</name>
    <dbReference type="NCBI Taxonomy" id="870485"/>
    <lineage>
        <taxon>Bacteria</taxon>
        <taxon>Pseudomonadati</taxon>
        <taxon>Bacteroidota</taxon>
        <taxon>Flavobacteriia</taxon>
        <taxon>Flavobacteriales</taxon>
        <taxon>Flavobacteriaceae</taxon>
        <taxon>Aquimarina</taxon>
    </lineage>
</organism>
<proteinExistence type="predicted"/>
<gene>
    <name evidence="1" type="ORF">GCM10022393_22200</name>
</gene>
<evidence type="ECO:0000313" key="2">
    <source>
        <dbReference type="Proteomes" id="UP001500459"/>
    </source>
</evidence>
<protein>
    <submittedName>
        <fullName evidence="1">Glycosyl transferase</fullName>
    </submittedName>
</protein>
<reference evidence="2" key="1">
    <citation type="journal article" date="2019" name="Int. J. Syst. Evol. Microbiol.">
        <title>The Global Catalogue of Microorganisms (GCM) 10K type strain sequencing project: providing services to taxonomists for standard genome sequencing and annotation.</title>
        <authorList>
            <consortium name="The Broad Institute Genomics Platform"/>
            <consortium name="The Broad Institute Genome Sequencing Center for Infectious Disease"/>
            <person name="Wu L."/>
            <person name="Ma J."/>
        </authorList>
    </citation>
    <scope>NUCLEOTIDE SEQUENCE [LARGE SCALE GENOMIC DNA]</scope>
    <source>
        <strain evidence="2">JCM 17106</strain>
    </source>
</reference>
<comment type="caution">
    <text evidence="1">The sequence shown here is derived from an EMBL/GenBank/DDBJ whole genome shotgun (WGS) entry which is preliminary data.</text>
</comment>
<dbReference type="InterPro" id="IPR029044">
    <property type="entry name" value="Nucleotide-diphossugar_trans"/>
</dbReference>
<dbReference type="RefSeq" id="WP_344927380.1">
    <property type="nucleotide sequence ID" value="NZ_BAABCW010000008.1"/>
</dbReference>
<name>A0ABP6UJ10_9FLAO</name>
<accession>A0ABP6UJ10</accession>
<evidence type="ECO:0000313" key="1">
    <source>
        <dbReference type="EMBL" id="GAA3509381.1"/>
    </source>
</evidence>
<dbReference type="Proteomes" id="UP001500459">
    <property type="component" value="Unassembled WGS sequence"/>
</dbReference>
<keyword evidence="1" id="KW-0808">Transferase</keyword>
<keyword evidence="2" id="KW-1185">Reference proteome</keyword>
<sequence>MKVKELPISLYKTVRLRLIPVKKLLETKKEEIPIIVSLTTIPSRVEKVHITIRSILTQTKKPEKIVLWLPEDLKEMIPDNLTVLQGSVFEIRFSHLTCSHKKLIHSLKEFPDTTIVTCDDDFIYHKNWLSYLYNQHLIYPSAIIANQVRMIRYDDKGDLLPYHQWVYTEAFKKDNKCVLPIGANGILYPPESLHKTVFDESLFLQLTPKADDLWFKAMGLLNNTESRLSEQIPPIPVPIIGTQHISLKRENIGKGKNVTQWKALQEHFGFKI</sequence>
<dbReference type="EMBL" id="BAABCW010000008">
    <property type="protein sequence ID" value="GAA3509381.1"/>
    <property type="molecule type" value="Genomic_DNA"/>
</dbReference>
<dbReference type="GO" id="GO:0016740">
    <property type="term" value="F:transferase activity"/>
    <property type="evidence" value="ECO:0007669"/>
    <property type="project" value="UniProtKB-KW"/>
</dbReference>
<dbReference type="SUPFAM" id="SSF53448">
    <property type="entry name" value="Nucleotide-diphospho-sugar transferases"/>
    <property type="match status" value="1"/>
</dbReference>